<protein>
    <submittedName>
        <fullName evidence="1">Uncharacterized protein</fullName>
    </submittedName>
</protein>
<evidence type="ECO:0000313" key="2">
    <source>
        <dbReference type="Proteomes" id="UP000007875"/>
    </source>
</evidence>
<reference evidence="2" key="1">
    <citation type="submission" date="2003-08" db="EMBL/GenBank/DDBJ databases">
        <authorList>
            <person name="Birren B."/>
            <person name="Nusbaum C."/>
            <person name="Abebe A."/>
            <person name="Abouelleil A."/>
            <person name="Adekoya E."/>
            <person name="Ait-zahra M."/>
            <person name="Allen N."/>
            <person name="Allen T."/>
            <person name="An P."/>
            <person name="Anderson M."/>
            <person name="Anderson S."/>
            <person name="Arachchi H."/>
            <person name="Armbruster J."/>
            <person name="Bachantsang P."/>
            <person name="Baldwin J."/>
            <person name="Barry A."/>
            <person name="Bayul T."/>
            <person name="Blitshsteyn B."/>
            <person name="Bloom T."/>
            <person name="Blye J."/>
            <person name="Boguslavskiy L."/>
            <person name="Borowsky M."/>
            <person name="Boukhgalter B."/>
            <person name="Brunache A."/>
            <person name="Butler J."/>
            <person name="Calixte N."/>
            <person name="Calvo S."/>
            <person name="Camarata J."/>
            <person name="Campo K."/>
            <person name="Chang J."/>
            <person name="Cheshatsang Y."/>
            <person name="Citroen M."/>
            <person name="Collymore A."/>
            <person name="Considine T."/>
            <person name="Cook A."/>
            <person name="Cooke P."/>
            <person name="Corum B."/>
            <person name="Cuomo C."/>
            <person name="David R."/>
            <person name="Dawoe T."/>
            <person name="Degray S."/>
            <person name="Dodge S."/>
            <person name="Dooley K."/>
            <person name="Dorje P."/>
            <person name="Dorjee K."/>
            <person name="Dorris L."/>
            <person name="Duffey N."/>
            <person name="Dupes A."/>
            <person name="Elkins T."/>
            <person name="Engels R."/>
            <person name="Erickson J."/>
            <person name="Farina A."/>
            <person name="Faro S."/>
            <person name="Ferreira P."/>
            <person name="Fischer H."/>
            <person name="Fitzgerald M."/>
            <person name="Foley K."/>
            <person name="Gage D."/>
            <person name="Galagan J."/>
            <person name="Gearin G."/>
            <person name="Gnerre S."/>
            <person name="Gnirke A."/>
            <person name="Goyette A."/>
            <person name="Graham J."/>
            <person name="Grandbois E."/>
            <person name="Gyaltsen K."/>
            <person name="Hafez N."/>
            <person name="Hagopian D."/>
            <person name="Hagos B."/>
            <person name="Hall J."/>
            <person name="Hatcher B."/>
            <person name="Heller A."/>
            <person name="Higgins H."/>
            <person name="Honan T."/>
            <person name="Horn A."/>
            <person name="Houde N."/>
            <person name="Hughes L."/>
            <person name="Hulme W."/>
            <person name="Husby E."/>
            <person name="Iliev I."/>
            <person name="Jaffe D."/>
            <person name="Jones C."/>
            <person name="Kamal M."/>
            <person name="Kamat A."/>
            <person name="Kamvysselis M."/>
            <person name="Karlsson E."/>
            <person name="Kells C."/>
            <person name="Kieu A."/>
            <person name="Kisner P."/>
            <person name="Kodira C."/>
            <person name="Kulbokas E."/>
            <person name="Labutti K."/>
            <person name="Lama D."/>
            <person name="Landers T."/>
            <person name="Leger J."/>
            <person name="Levine S."/>
            <person name="Lewis D."/>
            <person name="Lewis T."/>
            <person name="Lindblad-toh K."/>
            <person name="Liu X."/>
            <person name="Lokyitsang T."/>
            <person name="Lokyitsang Y."/>
            <person name="Lucien O."/>
            <person name="Lui A."/>
            <person name="Ma L.J."/>
            <person name="Mabbitt R."/>
            <person name="Macdonald J."/>
            <person name="Maclean C."/>
            <person name="Major J."/>
            <person name="Manning J."/>
            <person name="Marabella R."/>
            <person name="Maru K."/>
            <person name="Matthews C."/>
            <person name="Mauceli E."/>
            <person name="Mccarthy M."/>
            <person name="Mcdonough S."/>
            <person name="Mcghee T."/>
            <person name="Meldrim J."/>
            <person name="Meneus L."/>
            <person name="Mesirov J."/>
            <person name="Mihalev A."/>
            <person name="Mihova T."/>
            <person name="Mikkelsen T."/>
            <person name="Mlenga V."/>
            <person name="Moru K."/>
            <person name="Mozes J."/>
            <person name="Mulrain L."/>
            <person name="Munson G."/>
            <person name="Naylor J."/>
            <person name="Newes C."/>
            <person name="Nguyen C."/>
            <person name="Nguyen N."/>
            <person name="Nguyen T."/>
            <person name="Nicol R."/>
            <person name="Nielsen C."/>
            <person name="Nizzari M."/>
            <person name="Norbu C."/>
            <person name="Norbu N."/>
            <person name="O'donnell P."/>
            <person name="Okoawo O."/>
            <person name="O'leary S."/>
            <person name="Omotosho B."/>
            <person name="O'neill K."/>
            <person name="Osman S."/>
            <person name="Parker S."/>
            <person name="Perrin D."/>
            <person name="Phunkhang P."/>
            <person name="Piqani B."/>
            <person name="Purcell S."/>
            <person name="Rachupka T."/>
            <person name="Ramasamy U."/>
            <person name="Rameau R."/>
            <person name="Ray V."/>
            <person name="Raymond C."/>
            <person name="Retta R."/>
            <person name="Richardson S."/>
            <person name="Rise C."/>
            <person name="Rodriguez J."/>
            <person name="Rogers J."/>
            <person name="Rogov P."/>
            <person name="Rutman M."/>
            <person name="Schupbach R."/>
            <person name="Seaman C."/>
            <person name="Settipalli S."/>
            <person name="Sharpe T."/>
            <person name="Sheridan J."/>
            <person name="Sherpa N."/>
            <person name="Shi J."/>
            <person name="Smirnov S."/>
            <person name="Smith C."/>
            <person name="Sougnez C."/>
            <person name="Spencer B."/>
            <person name="Stalker J."/>
            <person name="Stange-thomann N."/>
            <person name="Stavropoulos S."/>
            <person name="Stetson K."/>
            <person name="Stone C."/>
            <person name="Stone S."/>
            <person name="Stubbs M."/>
            <person name="Talamas J."/>
            <person name="Tchuinga P."/>
            <person name="Tenzing P."/>
            <person name="Tesfaye S."/>
            <person name="Theodore J."/>
            <person name="Thoulutsang Y."/>
            <person name="Topham K."/>
            <person name="Towey S."/>
            <person name="Tsamla T."/>
            <person name="Tsomo N."/>
            <person name="Vallee D."/>
            <person name="Vassiliev H."/>
            <person name="Venkataraman V."/>
            <person name="Vinson J."/>
            <person name="Vo A."/>
            <person name="Wade C."/>
            <person name="Wang S."/>
            <person name="Wangchuk T."/>
            <person name="Wangdi T."/>
            <person name="Whittaker C."/>
            <person name="Wilkinson J."/>
            <person name="Wu Y."/>
            <person name="Wyman D."/>
            <person name="Yadav S."/>
            <person name="Yang S."/>
            <person name="Yang X."/>
            <person name="Yeager S."/>
            <person name="Yee E."/>
            <person name="Young G."/>
            <person name="Zainoun J."/>
            <person name="Zembeck L."/>
            <person name="Zimmer A."/>
            <person name="Zody M."/>
            <person name="Lander E."/>
        </authorList>
    </citation>
    <scope>NUCLEOTIDE SEQUENCE [LARGE SCALE GENOMIC DNA]</scope>
</reference>
<accession>H2YS96</accession>
<dbReference type="GeneTree" id="ENSGT00940000172271"/>
<proteinExistence type="predicted"/>
<dbReference type="Ensembl" id="ENSCSAVT00000008314.1">
    <property type="protein sequence ID" value="ENSCSAVP00000008206.1"/>
    <property type="gene ID" value="ENSCSAVG00000004880.1"/>
</dbReference>
<dbReference type="Proteomes" id="UP000007875">
    <property type="component" value="Unassembled WGS sequence"/>
</dbReference>
<reference evidence="1" key="2">
    <citation type="submission" date="2025-05" db="UniProtKB">
        <authorList>
            <consortium name="Ensembl"/>
        </authorList>
    </citation>
    <scope>IDENTIFICATION</scope>
</reference>
<dbReference type="HOGENOM" id="CLU_2020375_0_0_1"/>
<evidence type="ECO:0000313" key="1">
    <source>
        <dbReference type="Ensembl" id="ENSCSAVP00000008206.1"/>
    </source>
</evidence>
<dbReference type="AlphaFoldDB" id="H2YS96"/>
<sequence length="123" mass="13781">MLDDVQSQTITNNDPTMHLLNNSELCTIGNCDESLLVFVEQSDSSTSSGMFTSDDSELGKISKVCANCSNKGNPVTLQLFQLNFNEAICMCIEDDCQYPLFEEDLSSYIIQQDIYEVTQSRKK</sequence>
<name>H2YS96_CIOSA</name>
<dbReference type="Ensembl" id="ENSCSAVT00000001573.1">
    <property type="protein sequence ID" value="ENSCSAVP00000001553.1"/>
    <property type="gene ID" value="ENSCSAVG00000000884.1"/>
</dbReference>
<organism evidence="1 2">
    <name type="scientific">Ciona savignyi</name>
    <name type="common">Pacific transparent sea squirt</name>
    <dbReference type="NCBI Taxonomy" id="51511"/>
    <lineage>
        <taxon>Eukaryota</taxon>
        <taxon>Metazoa</taxon>
        <taxon>Chordata</taxon>
        <taxon>Tunicata</taxon>
        <taxon>Ascidiacea</taxon>
        <taxon>Phlebobranchia</taxon>
        <taxon>Cionidae</taxon>
        <taxon>Ciona</taxon>
    </lineage>
</organism>
<keyword evidence="2" id="KW-1185">Reference proteome</keyword>